<name>A0ABS3R2G8_9ACTN</name>
<dbReference type="Proteomes" id="UP000666915">
    <property type="component" value="Unassembled WGS sequence"/>
</dbReference>
<comment type="caution">
    <text evidence="2">The sequence shown here is derived from an EMBL/GenBank/DDBJ whole genome shotgun (WGS) entry which is preliminary data.</text>
</comment>
<dbReference type="PANTHER" id="PTHR43162:SF1">
    <property type="entry name" value="PRESTALK A DIFFERENTIATION PROTEIN A"/>
    <property type="match status" value="1"/>
</dbReference>
<dbReference type="PANTHER" id="PTHR43162">
    <property type="match status" value="1"/>
</dbReference>
<dbReference type="CDD" id="cd05269">
    <property type="entry name" value="TMR_SDR_a"/>
    <property type="match status" value="1"/>
</dbReference>
<gene>
    <name evidence="2" type="ORF">J4557_23245</name>
</gene>
<reference evidence="2 3" key="1">
    <citation type="submission" date="2021-03" db="EMBL/GenBank/DDBJ databases">
        <authorList>
            <person name="Kanchanasin P."/>
            <person name="Saeng-In P."/>
            <person name="Phongsopitanun W."/>
            <person name="Yuki M."/>
            <person name="Kudo T."/>
            <person name="Ohkuma M."/>
            <person name="Tanasupawat S."/>
        </authorList>
    </citation>
    <scope>NUCLEOTIDE SEQUENCE [LARGE SCALE GENOMIC DNA]</scope>
    <source>
        <strain evidence="2 3">L46</strain>
    </source>
</reference>
<organism evidence="2 3">
    <name type="scientific">Actinomadura nitritigenes</name>
    <dbReference type="NCBI Taxonomy" id="134602"/>
    <lineage>
        <taxon>Bacteria</taxon>
        <taxon>Bacillati</taxon>
        <taxon>Actinomycetota</taxon>
        <taxon>Actinomycetes</taxon>
        <taxon>Streptosporangiales</taxon>
        <taxon>Thermomonosporaceae</taxon>
        <taxon>Actinomadura</taxon>
    </lineage>
</organism>
<feature type="domain" description="NAD(P)-binding" evidence="1">
    <location>
        <begin position="6"/>
        <end position="185"/>
    </location>
</feature>
<dbReference type="EMBL" id="JAGEOK010000014">
    <property type="protein sequence ID" value="MBO2440448.1"/>
    <property type="molecule type" value="Genomic_DNA"/>
</dbReference>
<protein>
    <submittedName>
        <fullName evidence="2">SDR family oxidoreductase</fullName>
    </submittedName>
</protein>
<evidence type="ECO:0000313" key="3">
    <source>
        <dbReference type="Proteomes" id="UP000666915"/>
    </source>
</evidence>
<evidence type="ECO:0000313" key="2">
    <source>
        <dbReference type="EMBL" id="MBO2440448.1"/>
    </source>
</evidence>
<dbReference type="InterPro" id="IPR016040">
    <property type="entry name" value="NAD(P)-bd_dom"/>
</dbReference>
<dbReference type="InterPro" id="IPR036291">
    <property type="entry name" value="NAD(P)-bd_dom_sf"/>
</dbReference>
<dbReference type="SUPFAM" id="SSF51735">
    <property type="entry name" value="NAD(P)-binding Rossmann-fold domains"/>
    <property type="match status" value="1"/>
</dbReference>
<evidence type="ECO:0000259" key="1">
    <source>
        <dbReference type="Pfam" id="PF13460"/>
    </source>
</evidence>
<dbReference type="InterPro" id="IPR051604">
    <property type="entry name" value="Ergot_Alk_Oxidoreductase"/>
</dbReference>
<keyword evidence="3" id="KW-1185">Reference proteome</keyword>
<dbReference type="RefSeq" id="WP_208268833.1">
    <property type="nucleotide sequence ID" value="NZ_BAAAGM010000074.1"/>
</dbReference>
<dbReference type="Pfam" id="PF13460">
    <property type="entry name" value="NAD_binding_10"/>
    <property type="match status" value="1"/>
</dbReference>
<dbReference type="Gene3D" id="3.40.50.720">
    <property type="entry name" value="NAD(P)-binding Rossmann-like Domain"/>
    <property type="match status" value="1"/>
</dbReference>
<sequence>MILITGANGRPGSATVREFARNKEPVRALVRDPAKAGDLRELPGVEVVQGDMLWPETLQDALAGVDRALMISGAGPLMLETQCTFIDAAIRAGVGHIVKLSGKDSIDGFDNEKFRSSRSHEQIQRYLLASDVKWTILQPSQFMHVYFEEVPDIVASGELRLPLGDTTLAPIDIDDIAKVAYKVLTTSGHEGRVYPMTGPEAFTMAEAAGYISDAIGKPVRYVDVSSEEKSRAWLEAGYPPPRATAFAQLFEERRRLGRSSVDLSTHLRLGIEPTTFAQFARRYADIFQGGAQYTVTPA</sequence>
<accession>A0ABS3R2G8</accession>
<dbReference type="Gene3D" id="3.90.25.10">
    <property type="entry name" value="UDP-galactose 4-epimerase, domain 1"/>
    <property type="match status" value="1"/>
</dbReference>
<proteinExistence type="predicted"/>